<sequence>MRARPSSRLLIVNALGQVLLFLFEPKRGGLVGEPYWATPGGALDEGESYAEAACRELREETGLLVNDPGPEVAQRTAIFPLINGEFVRADERFFLIRVEDLSVSNDQWTEVEHRVMTAHRWFSAAELATASDPIFPENLADMLRDAGAWERKA</sequence>
<comment type="caution">
    <text evidence="1">The sequence shown here is derived from an EMBL/GenBank/DDBJ whole genome shotgun (WGS) entry which is preliminary data.</text>
</comment>
<evidence type="ECO:0000313" key="2">
    <source>
        <dbReference type="Proteomes" id="UP000616151"/>
    </source>
</evidence>
<name>A0ACC5R186_9HYPH</name>
<gene>
    <name evidence="1" type="ORF">JHL16_08685</name>
</gene>
<dbReference type="Proteomes" id="UP000616151">
    <property type="component" value="Unassembled WGS sequence"/>
</dbReference>
<keyword evidence="2" id="KW-1185">Reference proteome</keyword>
<organism evidence="1 2">
    <name type="scientific">Taklimakanibacter albus</name>
    <dbReference type="NCBI Taxonomy" id="2800327"/>
    <lineage>
        <taxon>Bacteria</taxon>
        <taxon>Pseudomonadati</taxon>
        <taxon>Pseudomonadota</taxon>
        <taxon>Alphaproteobacteria</taxon>
        <taxon>Hyphomicrobiales</taxon>
        <taxon>Aestuariivirgaceae</taxon>
        <taxon>Taklimakanibacter</taxon>
    </lineage>
</organism>
<proteinExistence type="predicted"/>
<reference evidence="1" key="1">
    <citation type="submission" date="2021-01" db="EMBL/GenBank/DDBJ databases">
        <authorList>
            <person name="Sun Q."/>
        </authorList>
    </citation>
    <scope>NUCLEOTIDE SEQUENCE</scope>
    <source>
        <strain evidence="1">YIM B02566</strain>
    </source>
</reference>
<protein>
    <submittedName>
        <fullName evidence="1">NUDIX domain-containing protein</fullName>
    </submittedName>
</protein>
<evidence type="ECO:0000313" key="1">
    <source>
        <dbReference type="EMBL" id="MBK1866424.1"/>
    </source>
</evidence>
<accession>A0ACC5R186</accession>
<dbReference type="EMBL" id="JAENHL010000006">
    <property type="protein sequence ID" value="MBK1866424.1"/>
    <property type="molecule type" value="Genomic_DNA"/>
</dbReference>